<evidence type="ECO:0000313" key="2">
    <source>
        <dbReference type="EMBL" id="KAI6648706.1"/>
    </source>
</evidence>
<name>A0AAV7JII7_9METZ</name>
<dbReference type="Pfam" id="PF14291">
    <property type="entry name" value="DUF4371"/>
    <property type="match status" value="1"/>
</dbReference>
<dbReference type="PANTHER" id="PTHR45749:SF21">
    <property type="entry name" value="DUF4371 DOMAIN-CONTAINING PROTEIN"/>
    <property type="match status" value="1"/>
</dbReference>
<organism evidence="2 3">
    <name type="scientific">Oopsacas minuta</name>
    <dbReference type="NCBI Taxonomy" id="111878"/>
    <lineage>
        <taxon>Eukaryota</taxon>
        <taxon>Metazoa</taxon>
        <taxon>Porifera</taxon>
        <taxon>Hexactinellida</taxon>
        <taxon>Hexasterophora</taxon>
        <taxon>Lyssacinosida</taxon>
        <taxon>Leucopsacidae</taxon>
        <taxon>Oopsacas</taxon>
    </lineage>
</organism>
<comment type="caution">
    <text evidence="2">The sequence shown here is derived from an EMBL/GenBank/DDBJ whole genome shotgun (WGS) entry which is preliminary data.</text>
</comment>
<dbReference type="AlphaFoldDB" id="A0AAV7JII7"/>
<feature type="domain" description="DUF4371" evidence="1">
    <location>
        <begin position="82"/>
        <end position="181"/>
    </location>
</feature>
<dbReference type="PANTHER" id="PTHR45749">
    <property type="match status" value="1"/>
</dbReference>
<dbReference type="SUPFAM" id="SSF53098">
    <property type="entry name" value="Ribonuclease H-like"/>
    <property type="match status" value="1"/>
</dbReference>
<proteinExistence type="predicted"/>
<evidence type="ECO:0000259" key="1">
    <source>
        <dbReference type="Pfam" id="PF14291"/>
    </source>
</evidence>
<evidence type="ECO:0000313" key="3">
    <source>
        <dbReference type="Proteomes" id="UP001165289"/>
    </source>
</evidence>
<protein>
    <submittedName>
        <fullName evidence="2">Zinc finger MYM-type protein 1-like</fullName>
    </submittedName>
</protein>
<dbReference type="InterPro" id="IPR012337">
    <property type="entry name" value="RNaseH-like_sf"/>
</dbReference>
<dbReference type="Proteomes" id="UP001165289">
    <property type="component" value="Unassembled WGS sequence"/>
</dbReference>
<reference evidence="2 3" key="1">
    <citation type="journal article" date="2023" name="BMC Biol.">
        <title>The compact genome of the sponge Oopsacas minuta (Hexactinellida) is lacking key metazoan core genes.</title>
        <authorList>
            <person name="Santini S."/>
            <person name="Schenkelaars Q."/>
            <person name="Jourda C."/>
            <person name="Duchesne M."/>
            <person name="Belahbib H."/>
            <person name="Rocher C."/>
            <person name="Selva M."/>
            <person name="Riesgo A."/>
            <person name="Vervoort M."/>
            <person name="Leys S.P."/>
            <person name="Kodjabachian L."/>
            <person name="Le Bivic A."/>
            <person name="Borchiellini C."/>
            <person name="Claverie J.M."/>
            <person name="Renard E."/>
        </authorList>
    </citation>
    <scope>NUCLEOTIDE SEQUENCE [LARGE SCALE GENOMIC DNA]</scope>
    <source>
        <strain evidence="2">SPO-2</strain>
    </source>
</reference>
<dbReference type="EMBL" id="JAKMXF010000327">
    <property type="protein sequence ID" value="KAI6648706.1"/>
    <property type="molecule type" value="Genomic_DNA"/>
</dbReference>
<gene>
    <name evidence="2" type="ORF">LOD99_7932</name>
</gene>
<sequence length="375" mass="42242">MDPKRKCLLDYFCSNATSSQSSNPEFNLNIDGNDTTMQGTLLVDPESLPNQDSSYIAEGMTERSSLDTDLDLYDIGYLYLCGQEILIAIVSEIQKIGYFAILADETTDSSHQKHLCFCIRYVSEDAFIKEEFISYGAMEFVDAKSITDEILSRVTSTGLNIDNCIAQCYDGCSTMSGHISGVTTRIIKHAPLAIYLHCTNHRLNLVLNDSSKLTEIRHIFDIVSATINYINDSSGRRNVFDAQFISYCSTRAKKISLIERIEFKIKKEKVDAKSYNYFQIEDIEETDTQNNVEHVDTNSKPLSKSLSLRNTQTIPTIAMAADGYGGTNRATATIATATLIDFRLIPPEDQSLVLTRIRWQEHAKSIEIKYNTNKW</sequence>
<accession>A0AAV7JII7</accession>
<keyword evidence="3" id="KW-1185">Reference proteome</keyword>
<dbReference type="InterPro" id="IPR025398">
    <property type="entry name" value="DUF4371"/>
</dbReference>